<organism evidence="3 4">
    <name type="scientific">Tribonema minus</name>
    <dbReference type="NCBI Taxonomy" id="303371"/>
    <lineage>
        <taxon>Eukaryota</taxon>
        <taxon>Sar</taxon>
        <taxon>Stramenopiles</taxon>
        <taxon>Ochrophyta</taxon>
        <taxon>PX clade</taxon>
        <taxon>Xanthophyceae</taxon>
        <taxon>Tribonematales</taxon>
        <taxon>Tribonemataceae</taxon>
        <taxon>Tribonema</taxon>
    </lineage>
</organism>
<dbReference type="SUPFAM" id="SSF48403">
    <property type="entry name" value="Ankyrin repeat"/>
    <property type="match status" value="1"/>
</dbReference>
<dbReference type="InterPro" id="IPR002110">
    <property type="entry name" value="Ankyrin_rpt"/>
</dbReference>
<evidence type="ECO:0000313" key="4">
    <source>
        <dbReference type="Proteomes" id="UP000664859"/>
    </source>
</evidence>
<feature type="repeat" description="ANK" evidence="2">
    <location>
        <begin position="48"/>
        <end position="80"/>
    </location>
</feature>
<dbReference type="OrthoDB" id="341259at2759"/>
<keyword evidence="2" id="KW-0040">ANK repeat</keyword>
<dbReference type="SMART" id="SM00248">
    <property type="entry name" value="ANK"/>
    <property type="match status" value="2"/>
</dbReference>
<protein>
    <submittedName>
        <fullName evidence="3">Ankyrin repeat-containing domain protein</fullName>
    </submittedName>
</protein>
<dbReference type="InterPro" id="IPR036770">
    <property type="entry name" value="Ankyrin_rpt-contain_sf"/>
</dbReference>
<evidence type="ECO:0000313" key="3">
    <source>
        <dbReference type="EMBL" id="KAG5190624.1"/>
    </source>
</evidence>
<dbReference type="PROSITE" id="PS50088">
    <property type="entry name" value="ANK_REPEAT"/>
    <property type="match status" value="2"/>
</dbReference>
<keyword evidence="4" id="KW-1185">Reference proteome</keyword>
<dbReference type="AlphaFoldDB" id="A0A835ZHE6"/>
<name>A0A835ZHE6_9STRA</name>
<dbReference type="PANTHER" id="PTHR24119">
    <property type="entry name" value="ACYL-COA-BINDING DOMAIN-CONTAINING PROTEIN 6"/>
    <property type="match status" value="1"/>
</dbReference>
<evidence type="ECO:0000256" key="2">
    <source>
        <dbReference type="PROSITE-ProRule" id="PRU00023"/>
    </source>
</evidence>
<keyword evidence="1" id="KW-0446">Lipid-binding</keyword>
<evidence type="ECO:0000256" key="1">
    <source>
        <dbReference type="ARBA" id="ARBA00023121"/>
    </source>
</evidence>
<sequence length="97" mass="10458">MELDDGADVDARDAAGNTLLLLAARQGHKRAVKLLLRRGATLNAQNRDGNAALHFCHAHGHAELAAYLRSKGADDALLNAQGLTCYEGLTMHELERL</sequence>
<dbReference type="EMBL" id="JAFCMP010000031">
    <property type="protein sequence ID" value="KAG5190624.1"/>
    <property type="molecule type" value="Genomic_DNA"/>
</dbReference>
<feature type="repeat" description="ANK" evidence="2">
    <location>
        <begin position="15"/>
        <end position="47"/>
    </location>
</feature>
<accession>A0A835ZHE6</accession>
<reference evidence="3" key="1">
    <citation type="submission" date="2021-02" db="EMBL/GenBank/DDBJ databases">
        <title>First Annotated Genome of the Yellow-green Alga Tribonema minus.</title>
        <authorList>
            <person name="Mahan K.M."/>
        </authorList>
    </citation>
    <scope>NUCLEOTIDE SEQUENCE</scope>
    <source>
        <strain evidence="3">UTEX B ZZ1240</strain>
    </source>
</reference>
<dbReference type="GO" id="GO:0000062">
    <property type="term" value="F:fatty-acyl-CoA binding"/>
    <property type="evidence" value="ECO:0007669"/>
    <property type="project" value="TreeGrafter"/>
</dbReference>
<dbReference type="Proteomes" id="UP000664859">
    <property type="component" value="Unassembled WGS sequence"/>
</dbReference>
<dbReference type="Gene3D" id="1.25.40.20">
    <property type="entry name" value="Ankyrin repeat-containing domain"/>
    <property type="match status" value="1"/>
</dbReference>
<dbReference type="PROSITE" id="PS50297">
    <property type="entry name" value="ANK_REP_REGION"/>
    <property type="match status" value="1"/>
</dbReference>
<gene>
    <name evidence="3" type="ORF">JKP88DRAFT_175477</name>
</gene>
<dbReference type="PANTHER" id="PTHR24119:SF0">
    <property type="entry name" value="ACYL-COA-BINDING DOMAIN-CONTAINING PROTEIN 6"/>
    <property type="match status" value="1"/>
</dbReference>
<proteinExistence type="predicted"/>
<comment type="caution">
    <text evidence="3">The sequence shown here is derived from an EMBL/GenBank/DDBJ whole genome shotgun (WGS) entry which is preliminary data.</text>
</comment>
<dbReference type="Pfam" id="PF12796">
    <property type="entry name" value="Ank_2"/>
    <property type="match status" value="1"/>
</dbReference>